<reference evidence="2" key="1">
    <citation type="submission" date="2021-02" db="EMBL/GenBank/DDBJ databases">
        <authorList>
            <person name="Nowell W R."/>
        </authorList>
    </citation>
    <scope>NUCLEOTIDE SEQUENCE</scope>
</reference>
<feature type="region of interest" description="Disordered" evidence="1">
    <location>
        <begin position="97"/>
        <end position="116"/>
    </location>
</feature>
<name>A0A821SCH9_9BILA</name>
<evidence type="ECO:0000313" key="3">
    <source>
        <dbReference type="Proteomes" id="UP000663838"/>
    </source>
</evidence>
<organism evidence="2 3">
    <name type="scientific">Rotaria socialis</name>
    <dbReference type="NCBI Taxonomy" id="392032"/>
    <lineage>
        <taxon>Eukaryota</taxon>
        <taxon>Metazoa</taxon>
        <taxon>Spiralia</taxon>
        <taxon>Gnathifera</taxon>
        <taxon>Rotifera</taxon>
        <taxon>Eurotatoria</taxon>
        <taxon>Bdelloidea</taxon>
        <taxon>Philodinida</taxon>
        <taxon>Philodinidae</taxon>
        <taxon>Rotaria</taxon>
    </lineage>
</organism>
<dbReference type="AlphaFoldDB" id="A0A821SCH9"/>
<dbReference type="EMBL" id="CAJOBS010003436">
    <property type="protein sequence ID" value="CAF4856195.1"/>
    <property type="molecule type" value="Genomic_DNA"/>
</dbReference>
<comment type="caution">
    <text evidence="2">The sequence shown here is derived from an EMBL/GenBank/DDBJ whole genome shotgun (WGS) entry which is preliminary data.</text>
</comment>
<gene>
    <name evidence="2" type="ORF">TOA249_LOCUS27305</name>
</gene>
<accession>A0A821SCH9</accession>
<evidence type="ECO:0000313" key="2">
    <source>
        <dbReference type="EMBL" id="CAF4856195.1"/>
    </source>
</evidence>
<feature type="compositionally biased region" description="Basic and acidic residues" evidence="1">
    <location>
        <begin position="104"/>
        <end position="116"/>
    </location>
</feature>
<proteinExistence type="predicted"/>
<dbReference type="Proteomes" id="UP000663838">
    <property type="component" value="Unassembled WGS sequence"/>
</dbReference>
<evidence type="ECO:0000256" key="1">
    <source>
        <dbReference type="SAM" id="MobiDB-lite"/>
    </source>
</evidence>
<sequence length="116" mass="13115">MPQPPVQIVTVDTNMSMQDVGTSHLDMDMQDVGASHLDKNKNSSMSGLSACSSSTDDKWALVIKTVLYWLVPYILSHTFIFLGHEANFCLNEQRRNEFGPSKLRPHDLRPNDREPL</sequence>
<protein>
    <submittedName>
        <fullName evidence="2">Uncharacterized protein</fullName>
    </submittedName>
</protein>